<dbReference type="HOGENOM" id="CLU_2860358_0_0_9"/>
<gene>
    <name evidence="1" type="ordered locus">Dtox_2190</name>
</gene>
<proteinExistence type="predicted"/>
<dbReference type="EMBL" id="CP001720">
    <property type="protein sequence ID" value="ACV63009.1"/>
    <property type="molecule type" value="Genomic_DNA"/>
</dbReference>
<evidence type="ECO:0000313" key="2">
    <source>
        <dbReference type="Proteomes" id="UP000002217"/>
    </source>
</evidence>
<dbReference type="Proteomes" id="UP000002217">
    <property type="component" value="Chromosome"/>
</dbReference>
<reference evidence="1 2" key="1">
    <citation type="journal article" date="2009" name="Stand. Genomic Sci.">
        <title>Complete genome sequence of Desulfotomaculum acetoxidans type strain (5575).</title>
        <authorList>
            <person name="Spring S."/>
            <person name="Lapidus A."/>
            <person name="Schroder M."/>
            <person name="Gleim D."/>
            <person name="Sims D."/>
            <person name="Meincke L."/>
            <person name="Glavina Del Rio T."/>
            <person name="Tice H."/>
            <person name="Copeland A."/>
            <person name="Cheng J.F."/>
            <person name="Lucas S."/>
            <person name="Chen F."/>
            <person name="Nolan M."/>
            <person name="Bruce D."/>
            <person name="Goodwin L."/>
            <person name="Pitluck S."/>
            <person name="Ivanova N."/>
            <person name="Mavromatis K."/>
            <person name="Mikhailova N."/>
            <person name="Pati A."/>
            <person name="Chen A."/>
            <person name="Palaniappan K."/>
            <person name="Land M."/>
            <person name="Hauser L."/>
            <person name="Chang Y.J."/>
            <person name="Jeffries C.D."/>
            <person name="Chain P."/>
            <person name="Saunders E."/>
            <person name="Brettin T."/>
            <person name="Detter J.C."/>
            <person name="Goker M."/>
            <person name="Bristow J."/>
            <person name="Eisen J.A."/>
            <person name="Markowitz V."/>
            <person name="Hugenholtz P."/>
            <person name="Kyrpides N.C."/>
            <person name="Klenk H.P."/>
            <person name="Han C."/>
        </authorList>
    </citation>
    <scope>NUCLEOTIDE SEQUENCE [LARGE SCALE GENOMIC DNA]</scope>
    <source>
        <strain evidence="2">ATCC 49208 / DSM 771 / VKM B-1644</strain>
    </source>
</reference>
<protein>
    <submittedName>
        <fullName evidence="1">Uncharacterized protein</fullName>
    </submittedName>
</protein>
<evidence type="ECO:0000313" key="1">
    <source>
        <dbReference type="EMBL" id="ACV63009.1"/>
    </source>
</evidence>
<keyword evidence="2" id="KW-1185">Reference proteome</keyword>
<dbReference type="KEGG" id="dae:Dtox_2190"/>
<name>C8VZN1_DESAS</name>
<dbReference type="AlphaFoldDB" id="C8VZN1"/>
<organism evidence="1 2">
    <name type="scientific">Desulfofarcimen acetoxidans (strain ATCC 49208 / DSM 771 / KCTC 5769 / VKM B-1644 / 5575)</name>
    <name type="common">Desulfotomaculum acetoxidans</name>
    <dbReference type="NCBI Taxonomy" id="485916"/>
    <lineage>
        <taxon>Bacteria</taxon>
        <taxon>Bacillati</taxon>
        <taxon>Bacillota</taxon>
        <taxon>Clostridia</taxon>
        <taxon>Eubacteriales</taxon>
        <taxon>Peptococcaceae</taxon>
        <taxon>Desulfofarcimen</taxon>
    </lineage>
</organism>
<sequence>MMPVKPGTALAALNPFYLELELFIERIGYNARNHEQNQVDTDSRQQKHSLMCGKMQEDVLQISI</sequence>
<accession>C8VZN1</accession>